<dbReference type="Proteomes" id="UP000011599">
    <property type="component" value="Unassembled WGS sequence"/>
</dbReference>
<name>L9VXM4_9EURY</name>
<organism evidence="2 3">
    <name type="scientific">Natronorubrum tibetense GA33</name>
    <dbReference type="NCBI Taxonomy" id="1114856"/>
    <lineage>
        <taxon>Archaea</taxon>
        <taxon>Methanobacteriati</taxon>
        <taxon>Methanobacteriota</taxon>
        <taxon>Stenosarchaea group</taxon>
        <taxon>Halobacteria</taxon>
        <taxon>Halobacteriales</taxon>
        <taxon>Natrialbaceae</taxon>
        <taxon>Natronorubrum</taxon>
    </lineage>
</organism>
<dbReference type="RefSeq" id="WP_006089475.1">
    <property type="nucleotide sequence ID" value="NZ_AOHW01000026.1"/>
</dbReference>
<dbReference type="AlphaFoldDB" id="L9VXM4"/>
<evidence type="ECO:0000313" key="3">
    <source>
        <dbReference type="Proteomes" id="UP000011599"/>
    </source>
</evidence>
<dbReference type="STRING" id="1114856.GCA_000383975_02080"/>
<evidence type="ECO:0000256" key="1">
    <source>
        <dbReference type="SAM" id="MobiDB-lite"/>
    </source>
</evidence>
<dbReference type="OrthoDB" id="186995at2157"/>
<keyword evidence="3" id="KW-1185">Reference proteome</keyword>
<dbReference type="eggNOG" id="arCOG02920">
    <property type="taxonomic scope" value="Archaea"/>
</dbReference>
<dbReference type="PATRIC" id="fig|1114856.3.peg.1728"/>
<evidence type="ECO:0000313" key="2">
    <source>
        <dbReference type="EMBL" id="ELY41777.1"/>
    </source>
</evidence>
<feature type="compositionally biased region" description="Acidic residues" evidence="1">
    <location>
        <begin position="103"/>
        <end position="121"/>
    </location>
</feature>
<comment type="caution">
    <text evidence="2">The sequence shown here is derived from an EMBL/GenBank/DDBJ whole genome shotgun (WGS) entry which is preliminary data.</text>
</comment>
<feature type="region of interest" description="Disordered" evidence="1">
    <location>
        <begin position="45"/>
        <end position="72"/>
    </location>
</feature>
<feature type="compositionally biased region" description="Basic and acidic residues" evidence="1">
    <location>
        <begin position="122"/>
        <end position="151"/>
    </location>
</feature>
<sequence>MRGMIDGLLEYSRVDSAENSLEPTDLNAVLEDALTDLLIMTGGHDADDVHPLRSTGREGPSPVTESRTQEAGARIPAMEWTRRRVVGTTVAAVALAGCLGEDSAGDGDENPGDDDGDESGNGDDHDAESVLEERDLEDHTGEESVEIRVDPDGDGFEPDAIEIDQDTVLEWTWEGESTGIYPIDIPPECVWDEDVDEDSVDEQEAGYQYDRLFWADGAYLYGSHDADGEEFTGAFRVLEGDD</sequence>
<dbReference type="EMBL" id="AOHW01000026">
    <property type="protein sequence ID" value="ELY41777.1"/>
    <property type="molecule type" value="Genomic_DNA"/>
</dbReference>
<accession>L9VXM4</accession>
<proteinExistence type="predicted"/>
<gene>
    <name evidence="2" type="ORF">C496_08281</name>
</gene>
<reference evidence="2 3" key="1">
    <citation type="journal article" date="2014" name="PLoS Genet.">
        <title>Phylogenetically driven sequencing of extremely halophilic archaea reveals strategies for static and dynamic osmo-response.</title>
        <authorList>
            <person name="Becker E.A."/>
            <person name="Seitzer P.M."/>
            <person name="Tritt A."/>
            <person name="Larsen D."/>
            <person name="Krusor M."/>
            <person name="Yao A.I."/>
            <person name="Wu D."/>
            <person name="Madern D."/>
            <person name="Eisen J.A."/>
            <person name="Darling A.E."/>
            <person name="Facciotti M.T."/>
        </authorList>
    </citation>
    <scope>NUCLEOTIDE SEQUENCE [LARGE SCALE GENOMIC DNA]</scope>
    <source>
        <strain evidence="2 3">GA33</strain>
    </source>
</reference>
<feature type="region of interest" description="Disordered" evidence="1">
    <location>
        <begin position="100"/>
        <end position="157"/>
    </location>
</feature>
<protein>
    <submittedName>
        <fullName evidence="2">Uncharacterized protein</fullName>
    </submittedName>
</protein>